<evidence type="ECO:0000313" key="2">
    <source>
        <dbReference type="Proteomes" id="UP000789860"/>
    </source>
</evidence>
<organism evidence="1 2">
    <name type="scientific">Scutellospora calospora</name>
    <dbReference type="NCBI Taxonomy" id="85575"/>
    <lineage>
        <taxon>Eukaryota</taxon>
        <taxon>Fungi</taxon>
        <taxon>Fungi incertae sedis</taxon>
        <taxon>Mucoromycota</taxon>
        <taxon>Glomeromycotina</taxon>
        <taxon>Glomeromycetes</taxon>
        <taxon>Diversisporales</taxon>
        <taxon>Gigasporaceae</taxon>
        <taxon>Scutellospora</taxon>
    </lineage>
</organism>
<protein>
    <submittedName>
        <fullName evidence="1">4864_t:CDS:1</fullName>
    </submittedName>
</protein>
<sequence length="236" mass="26630">AKKCLLGMYYWNWMRGAGMGTMAKSPIQIENTKLHYEFCSDLSIKTTYEQAFDYQPKFILFEAVSHGETYTEAEQAEGDLGKYKVNKESEEGDIIPSPFKNFFKKLLGGKTYLTIGSQEQLLGNERKGYYTHSESIIAKDEQGNELKNWDKEPEKYINLKLEVKTTGKLEPSFSPARALRSLSVSILGVGGDIYVAEEEKQETETPGEDKQIAQGDPDPNNQVTKGGAFDTFLEFE</sequence>
<evidence type="ECO:0000313" key="1">
    <source>
        <dbReference type="EMBL" id="CAG8659867.1"/>
    </source>
</evidence>
<accession>A0ACA9NJN9</accession>
<keyword evidence="2" id="KW-1185">Reference proteome</keyword>
<gene>
    <name evidence="1" type="ORF">SCALOS_LOCUS8989</name>
</gene>
<dbReference type="Proteomes" id="UP000789860">
    <property type="component" value="Unassembled WGS sequence"/>
</dbReference>
<feature type="non-terminal residue" evidence="1">
    <location>
        <position position="1"/>
    </location>
</feature>
<reference evidence="1" key="1">
    <citation type="submission" date="2021-06" db="EMBL/GenBank/DDBJ databases">
        <authorList>
            <person name="Kallberg Y."/>
            <person name="Tangrot J."/>
            <person name="Rosling A."/>
        </authorList>
    </citation>
    <scope>NUCLEOTIDE SEQUENCE</scope>
    <source>
        <strain evidence="1">AU212A</strain>
    </source>
</reference>
<name>A0ACA9NJN9_9GLOM</name>
<dbReference type="EMBL" id="CAJVPM010025904">
    <property type="protein sequence ID" value="CAG8659867.1"/>
    <property type="molecule type" value="Genomic_DNA"/>
</dbReference>
<comment type="caution">
    <text evidence="1">The sequence shown here is derived from an EMBL/GenBank/DDBJ whole genome shotgun (WGS) entry which is preliminary data.</text>
</comment>
<feature type="non-terminal residue" evidence="1">
    <location>
        <position position="236"/>
    </location>
</feature>
<proteinExistence type="predicted"/>